<evidence type="ECO:0000256" key="2">
    <source>
        <dbReference type="SAM" id="SignalP"/>
    </source>
</evidence>
<gene>
    <name evidence="4" type="ORF">HFQ381_LOCUS24099</name>
    <name evidence="6" type="ORF">QYT958_LOCUS14841</name>
    <name evidence="5" type="ORF">TSG867_LOCUS24294</name>
    <name evidence="3" type="ORF">UJA718_LOCUS13552</name>
</gene>
<protein>
    <submittedName>
        <fullName evidence="6">Uncharacterized protein</fullName>
    </submittedName>
</protein>
<evidence type="ECO:0000256" key="1">
    <source>
        <dbReference type="SAM" id="MobiDB-lite"/>
    </source>
</evidence>
<feature type="signal peptide" evidence="2">
    <location>
        <begin position="1"/>
        <end position="20"/>
    </location>
</feature>
<keyword evidence="8" id="KW-1185">Reference proteome</keyword>
<dbReference type="Proteomes" id="UP000663862">
    <property type="component" value="Unassembled WGS sequence"/>
</dbReference>
<keyword evidence="2" id="KW-0732">Signal</keyword>
<evidence type="ECO:0000313" key="3">
    <source>
        <dbReference type="EMBL" id="CAF4315983.1"/>
    </source>
</evidence>
<dbReference type="EMBL" id="CAJOBQ010002207">
    <property type="protein sequence ID" value="CAF4545648.1"/>
    <property type="molecule type" value="Genomic_DNA"/>
</dbReference>
<proteinExistence type="predicted"/>
<feature type="compositionally biased region" description="Basic and acidic residues" evidence="1">
    <location>
        <begin position="72"/>
        <end position="88"/>
    </location>
</feature>
<dbReference type="EMBL" id="CAJOBO010002492">
    <property type="protein sequence ID" value="CAF4453775.1"/>
    <property type="molecule type" value="Genomic_DNA"/>
</dbReference>
<evidence type="ECO:0000313" key="7">
    <source>
        <dbReference type="Proteomes" id="UP000663848"/>
    </source>
</evidence>
<feature type="region of interest" description="Disordered" evidence="1">
    <location>
        <begin position="72"/>
        <end position="100"/>
    </location>
</feature>
<dbReference type="EMBL" id="CAJOBP010001844">
    <property type="protein sequence ID" value="CAF4315983.1"/>
    <property type="molecule type" value="Genomic_DNA"/>
</dbReference>
<accession>A0A821FH66</accession>
<sequence>MHLQLFALLVVCVAANYVQASDDVTTVNDSVEAVVETTISNIDSAPGKIFSKQKITNNLYCIFMATAAAESKDSDDTSKEVGDHEKKFDHGHKGHHEHDATITIDVHNIMDLFKEQLKESEQRIIAAVGKDDSASSTASSSSQESYRTADRNANKQDTKKKDDDDNDD</sequence>
<evidence type="ECO:0000313" key="5">
    <source>
        <dbReference type="EMBL" id="CAF4545648.1"/>
    </source>
</evidence>
<feature type="region of interest" description="Disordered" evidence="1">
    <location>
        <begin position="128"/>
        <end position="168"/>
    </location>
</feature>
<dbReference type="Proteomes" id="UP000663873">
    <property type="component" value="Unassembled WGS sequence"/>
</dbReference>
<dbReference type="EMBL" id="CAJOBR010002013">
    <property type="protein sequence ID" value="CAF4651255.1"/>
    <property type="molecule type" value="Genomic_DNA"/>
</dbReference>
<name>A0A821FH66_9BILA</name>
<dbReference type="Proteomes" id="UP000663848">
    <property type="component" value="Unassembled WGS sequence"/>
</dbReference>
<feature type="compositionally biased region" description="Basic and acidic residues" evidence="1">
    <location>
        <begin position="147"/>
        <end position="168"/>
    </location>
</feature>
<evidence type="ECO:0000313" key="4">
    <source>
        <dbReference type="EMBL" id="CAF4453775.1"/>
    </source>
</evidence>
<evidence type="ECO:0000313" key="6">
    <source>
        <dbReference type="EMBL" id="CAF4651255.1"/>
    </source>
</evidence>
<evidence type="ECO:0000313" key="8">
    <source>
        <dbReference type="Proteomes" id="UP000663873"/>
    </source>
</evidence>
<comment type="caution">
    <text evidence="6">The sequence shown here is derived from an EMBL/GenBank/DDBJ whole genome shotgun (WGS) entry which is preliminary data.</text>
</comment>
<reference evidence="6" key="1">
    <citation type="submission" date="2021-02" db="EMBL/GenBank/DDBJ databases">
        <authorList>
            <person name="Nowell W R."/>
        </authorList>
    </citation>
    <scope>NUCLEOTIDE SEQUENCE</scope>
</reference>
<feature type="chain" id="PRO_5036237982" evidence="2">
    <location>
        <begin position="21"/>
        <end position="168"/>
    </location>
</feature>
<dbReference type="Proteomes" id="UP000663851">
    <property type="component" value="Unassembled WGS sequence"/>
</dbReference>
<dbReference type="AlphaFoldDB" id="A0A821FH66"/>
<organism evidence="6 7">
    <name type="scientific">Rotaria socialis</name>
    <dbReference type="NCBI Taxonomy" id="392032"/>
    <lineage>
        <taxon>Eukaryota</taxon>
        <taxon>Metazoa</taxon>
        <taxon>Spiralia</taxon>
        <taxon>Gnathifera</taxon>
        <taxon>Rotifera</taxon>
        <taxon>Eurotatoria</taxon>
        <taxon>Bdelloidea</taxon>
        <taxon>Philodinida</taxon>
        <taxon>Philodinidae</taxon>
        <taxon>Rotaria</taxon>
    </lineage>
</organism>